<keyword evidence="5 6" id="KW-0472">Membrane</keyword>
<feature type="transmembrane region" description="Helical" evidence="6">
    <location>
        <begin position="111"/>
        <end position="131"/>
    </location>
</feature>
<name>A0A098LAW9_9BACT</name>
<dbReference type="GO" id="GO:0015171">
    <property type="term" value="F:amino acid transmembrane transporter activity"/>
    <property type="evidence" value="ECO:0007669"/>
    <property type="project" value="TreeGrafter"/>
</dbReference>
<evidence type="ECO:0000256" key="2">
    <source>
        <dbReference type="ARBA" id="ARBA00022475"/>
    </source>
</evidence>
<protein>
    <recommendedName>
        <fullName evidence="9">Lysine transporter LysE</fullName>
    </recommendedName>
</protein>
<keyword evidence="4 6" id="KW-1133">Transmembrane helix</keyword>
<keyword evidence="8" id="KW-1185">Reference proteome</keyword>
<evidence type="ECO:0000256" key="3">
    <source>
        <dbReference type="ARBA" id="ARBA00022692"/>
    </source>
</evidence>
<dbReference type="OrthoDB" id="679767at2"/>
<dbReference type="AlphaFoldDB" id="A0A098LAW9"/>
<keyword evidence="2" id="KW-1003">Cell membrane</keyword>
<dbReference type="GO" id="GO:0005886">
    <property type="term" value="C:plasma membrane"/>
    <property type="evidence" value="ECO:0007669"/>
    <property type="project" value="UniProtKB-SubCell"/>
</dbReference>
<feature type="transmembrane region" description="Helical" evidence="6">
    <location>
        <begin position="6"/>
        <end position="27"/>
    </location>
</feature>
<feature type="transmembrane region" description="Helical" evidence="6">
    <location>
        <begin position="187"/>
        <end position="209"/>
    </location>
</feature>
<dbReference type="EMBL" id="BBLT01000001">
    <property type="protein sequence ID" value="GAL83298.1"/>
    <property type="molecule type" value="Genomic_DNA"/>
</dbReference>
<evidence type="ECO:0000256" key="6">
    <source>
        <dbReference type="SAM" id="Phobius"/>
    </source>
</evidence>
<dbReference type="PANTHER" id="PTHR30086:SF20">
    <property type="entry name" value="ARGININE EXPORTER PROTEIN ARGO-RELATED"/>
    <property type="match status" value="1"/>
</dbReference>
<reference evidence="7 8" key="1">
    <citation type="submission" date="2014-09" db="EMBL/GenBank/DDBJ databases">
        <title>Sporocytophaga myxococcoides PG-01 genome sequencing.</title>
        <authorList>
            <person name="Liu L."/>
            <person name="Gao P.J."/>
            <person name="Chen G.J."/>
            <person name="Wang L.S."/>
        </authorList>
    </citation>
    <scope>NUCLEOTIDE SEQUENCE [LARGE SCALE GENOMIC DNA]</scope>
    <source>
        <strain evidence="7 8">PG-01</strain>
    </source>
</reference>
<dbReference type="eggNOG" id="COG1280">
    <property type="taxonomic scope" value="Bacteria"/>
</dbReference>
<dbReference type="STRING" id="153721.MYP_524"/>
<evidence type="ECO:0000313" key="7">
    <source>
        <dbReference type="EMBL" id="GAL83298.1"/>
    </source>
</evidence>
<feature type="transmembrane region" description="Helical" evidence="6">
    <location>
        <begin position="147"/>
        <end position="167"/>
    </location>
</feature>
<dbReference type="PANTHER" id="PTHR30086">
    <property type="entry name" value="ARGININE EXPORTER PROTEIN ARGO"/>
    <property type="match status" value="1"/>
</dbReference>
<keyword evidence="3 6" id="KW-0812">Transmembrane</keyword>
<evidence type="ECO:0000256" key="1">
    <source>
        <dbReference type="ARBA" id="ARBA00004651"/>
    </source>
</evidence>
<dbReference type="Proteomes" id="UP000030185">
    <property type="component" value="Unassembled WGS sequence"/>
</dbReference>
<comment type="subcellular location">
    <subcellularLocation>
        <location evidence="1">Cell membrane</location>
        <topology evidence="1">Multi-pass membrane protein</topology>
    </subcellularLocation>
</comment>
<sequence>MAEIIASALGFAALLALLPGPVFFALIQTSIQKTFKYAVFFALGVALSDIFFILASYLGISNFIDDAHFEKIIKSTGGAILCLFGLFYFFKPEDKKVNLEPIQKEYKKGNFIIKGLALNFLNPSTFFYWLALTSVVSVKYSDNQADVFTFFATLILSIFGMDILKSYLAHRIKKVFTNNTILLLNKLLGGILVLIGVNFLVSAFIGVTLV</sequence>
<gene>
    <name evidence="7" type="ORF">MYP_524</name>
</gene>
<organism evidence="7 8">
    <name type="scientific">Sporocytophaga myxococcoides</name>
    <dbReference type="NCBI Taxonomy" id="153721"/>
    <lineage>
        <taxon>Bacteria</taxon>
        <taxon>Pseudomonadati</taxon>
        <taxon>Bacteroidota</taxon>
        <taxon>Cytophagia</taxon>
        <taxon>Cytophagales</taxon>
        <taxon>Cytophagaceae</taxon>
        <taxon>Sporocytophaga</taxon>
    </lineage>
</organism>
<accession>A0A098LAW9</accession>
<evidence type="ECO:0000313" key="8">
    <source>
        <dbReference type="Proteomes" id="UP000030185"/>
    </source>
</evidence>
<evidence type="ECO:0000256" key="5">
    <source>
        <dbReference type="ARBA" id="ARBA00023136"/>
    </source>
</evidence>
<proteinExistence type="predicted"/>
<comment type="caution">
    <text evidence="7">The sequence shown here is derived from an EMBL/GenBank/DDBJ whole genome shotgun (WGS) entry which is preliminary data.</text>
</comment>
<feature type="transmembrane region" description="Helical" evidence="6">
    <location>
        <begin position="72"/>
        <end position="90"/>
    </location>
</feature>
<evidence type="ECO:0000256" key="4">
    <source>
        <dbReference type="ARBA" id="ARBA00022989"/>
    </source>
</evidence>
<feature type="transmembrane region" description="Helical" evidence="6">
    <location>
        <begin position="39"/>
        <end position="60"/>
    </location>
</feature>
<dbReference type="RefSeq" id="WP_045457949.1">
    <property type="nucleotide sequence ID" value="NZ_BBLT01000001.1"/>
</dbReference>
<dbReference type="Pfam" id="PF01810">
    <property type="entry name" value="LysE"/>
    <property type="match status" value="1"/>
</dbReference>
<dbReference type="InterPro" id="IPR001123">
    <property type="entry name" value="LeuE-type"/>
</dbReference>
<evidence type="ECO:0008006" key="9">
    <source>
        <dbReference type="Google" id="ProtNLM"/>
    </source>
</evidence>